<dbReference type="OrthoDB" id="3296441at2"/>
<protein>
    <submittedName>
        <fullName evidence="7">Putative 5xTM membrane YitT family protein</fullName>
    </submittedName>
</protein>
<dbReference type="Proteomes" id="UP000247792">
    <property type="component" value="Unassembled WGS sequence"/>
</dbReference>
<comment type="caution">
    <text evidence="7">The sequence shown here is derived from an EMBL/GenBank/DDBJ whole genome shotgun (WGS) entry which is preliminary data.</text>
</comment>
<accession>A0A318IRM0</accession>
<dbReference type="PANTHER" id="PTHR33545">
    <property type="entry name" value="UPF0750 MEMBRANE PROTEIN YITT-RELATED"/>
    <property type="match status" value="1"/>
</dbReference>
<evidence type="ECO:0000256" key="1">
    <source>
        <dbReference type="ARBA" id="ARBA00004651"/>
    </source>
</evidence>
<dbReference type="InterPro" id="IPR051461">
    <property type="entry name" value="UPF0750_membrane"/>
</dbReference>
<sequence length="209" mass="22754">MKTATVSKRFIPHSLLEDVLAIFTGTLLVSLGVALFNQAGLLTGGTAGLAFLLHYITGWSFGAVFFVINLPFYWLAWKRMGWRFTLKTFCAVALVSVFSSLHPRLLHLTTMTALTPFYVALTGGLMMGVGFIVLFRHQASLGGINILALYMQEKRGIRAGKLQMGVDFIIVLASLAVVTPMALLASVIGAFALNLAISLNHRPGRYMAM</sequence>
<keyword evidence="8" id="KW-1185">Reference proteome</keyword>
<evidence type="ECO:0000256" key="3">
    <source>
        <dbReference type="ARBA" id="ARBA00022692"/>
    </source>
</evidence>
<feature type="transmembrane region" description="Helical" evidence="6">
    <location>
        <begin position="168"/>
        <end position="197"/>
    </location>
</feature>
<keyword evidence="3 6" id="KW-0812">Transmembrane</keyword>
<keyword evidence="5 6" id="KW-0472">Membrane</keyword>
<gene>
    <name evidence="7" type="ORF">DFR42_11763</name>
</gene>
<reference evidence="7 8" key="1">
    <citation type="submission" date="2018-05" db="EMBL/GenBank/DDBJ databases">
        <title>Genomic Encyclopedia of Type Strains, Phase IV (KMG-IV): sequencing the most valuable type-strain genomes for metagenomic binning, comparative biology and taxonomic classification.</title>
        <authorList>
            <person name="Goeker M."/>
        </authorList>
    </citation>
    <scope>NUCLEOTIDE SEQUENCE [LARGE SCALE GENOMIC DNA]</scope>
    <source>
        <strain evidence="7 8">DSM 19792</strain>
    </source>
</reference>
<dbReference type="PANTHER" id="PTHR33545:SF5">
    <property type="entry name" value="UPF0750 MEMBRANE PROTEIN YITT"/>
    <property type="match status" value="1"/>
</dbReference>
<evidence type="ECO:0000313" key="8">
    <source>
        <dbReference type="Proteomes" id="UP000247792"/>
    </source>
</evidence>
<comment type="subcellular location">
    <subcellularLocation>
        <location evidence="1">Cell membrane</location>
        <topology evidence="1">Multi-pass membrane protein</topology>
    </subcellularLocation>
</comment>
<evidence type="ECO:0000256" key="6">
    <source>
        <dbReference type="SAM" id="Phobius"/>
    </source>
</evidence>
<evidence type="ECO:0000256" key="2">
    <source>
        <dbReference type="ARBA" id="ARBA00022475"/>
    </source>
</evidence>
<organism evidence="7 8">
    <name type="scientific">Undibacterium pigrum</name>
    <dbReference type="NCBI Taxonomy" id="401470"/>
    <lineage>
        <taxon>Bacteria</taxon>
        <taxon>Pseudomonadati</taxon>
        <taxon>Pseudomonadota</taxon>
        <taxon>Betaproteobacteria</taxon>
        <taxon>Burkholderiales</taxon>
        <taxon>Oxalobacteraceae</taxon>
        <taxon>Undibacterium</taxon>
    </lineage>
</organism>
<feature type="transmembrane region" description="Helical" evidence="6">
    <location>
        <begin position="84"/>
        <end position="101"/>
    </location>
</feature>
<dbReference type="EMBL" id="QJKB01000017">
    <property type="protein sequence ID" value="PXX37300.1"/>
    <property type="molecule type" value="Genomic_DNA"/>
</dbReference>
<evidence type="ECO:0000256" key="4">
    <source>
        <dbReference type="ARBA" id="ARBA00022989"/>
    </source>
</evidence>
<dbReference type="RefSeq" id="WP_110258075.1">
    <property type="nucleotide sequence ID" value="NZ_QJKB01000017.1"/>
</dbReference>
<dbReference type="GO" id="GO:0005886">
    <property type="term" value="C:plasma membrane"/>
    <property type="evidence" value="ECO:0007669"/>
    <property type="project" value="UniProtKB-SubCell"/>
</dbReference>
<evidence type="ECO:0000256" key="5">
    <source>
        <dbReference type="ARBA" id="ARBA00023136"/>
    </source>
</evidence>
<feature type="transmembrane region" description="Helical" evidence="6">
    <location>
        <begin position="113"/>
        <end position="135"/>
    </location>
</feature>
<name>A0A318IRM0_9BURK</name>
<keyword evidence="4 6" id="KW-1133">Transmembrane helix</keyword>
<evidence type="ECO:0000313" key="7">
    <source>
        <dbReference type="EMBL" id="PXX37300.1"/>
    </source>
</evidence>
<dbReference type="Pfam" id="PF02588">
    <property type="entry name" value="YitT_membrane"/>
    <property type="match status" value="1"/>
</dbReference>
<feature type="transmembrane region" description="Helical" evidence="6">
    <location>
        <begin position="20"/>
        <end position="40"/>
    </location>
</feature>
<proteinExistence type="predicted"/>
<dbReference type="InterPro" id="IPR003740">
    <property type="entry name" value="YitT"/>
</dbReference>
<keyword evidence="2" id="KW-1003">Cell membrane</keyword>
<feature type="transmembrane region" description="Helical" evidence="6">
    <location>
        <begin position="52"/>
        <end position="77"/>
    </location>
</feature>
<dbReference type="AlphaFoldDB" id="A0A318IRM0"/>